<dbReference type="InterPro" id="IPR047240">
    <property type="entry name" value="SANT_CDC5L_II"/>
</dbReference>
<dbReference type="GO" id="GO:0000977">
    <property type="term" value="F:RNA polymerase II transcription regulatory region sequence-specific DNA binding"/>
    <property type="evidence" value="ECO:0007669"/>
    <property type="project" value="TreeGrafter"/>
</dbReference>
<dbReference type="InterPro" id="IPR001005">
    <property type="entry name" value="SANT/Myb"/>
</dbReference>
<keyword evidence="3" id="KW-0747">Spliceosome</keyword>
<sequence length="786" mass="90620">MVRVTIKGGVWRNTEDEILKAAVMKYGKNQWSRIASLLHRKSAKQCKARWFEWLDPSIKKTEWSRDEDEKLLHMAKLMPTQWRTIAPIVQRTAAQCLERYEYLLDQAQRRHEGLDDSADDPRTLRPGEIDPNPENKPARPDPIDMDEDELEMLSEARARLANTQGKKAKRKAREKQLEEARRLASLQKRRELRAAGIEVRRYFNRKRGVDYNAEIPFEKQPAIGFYDTTSEPFDPEKIDFKRLHVDNRNLAKKEENEKQERKNDNAKLKRKKEEDLPAVIMSENRLEPIKKRSKLVLPAPQISDIELEQVVKLGQATETAKQQVAESGTIATETLLGDYNVTPDLNRLRTPQLPTTQDSVLNQAHNLNVLSTVQTPLLGGANTPLMDVSNEKSRSAGGLIMATPNTLFNTPYRTPSNAGKDGATPSVRGQGAEFNAGITPVRDRLNINPEDLLFDDQMKQREIKQQLRHHLSRLPKPKNDYEIVLPDTADQKADDDQMDTSDVKAEDQADIDQRRRDEKRRKEQELFKRQTQVVQRDLPRPNDINLSILRPANAEGPINDLQKAEELIKQEMLVLLHHDAVNNPPANNSMNRNRDFSSYLATYPYEHFTDEDLAQARTLLEAEVNVVKKTMGHGDISLDVYSQVWDECCSQVLFLPSKNRFTRANAASKKERIESAEQKLELDRQFMSMEAKRAAKLEKKLKTLLGGYQSRGQALIKALNDVYDQIDQTQVEAKTFELLRQNEVLAIPKRIESFTEDVARQEERERDLQRRYQELYEERNSLLEQE</sequence>
<evidence type="ECO:0000256" key="9">
    <source>
        <dbReference type="SAM" id="MobiDB-lite"/>
    </source>
</evidence>
<dbReference type="Pfam" id="PF13921">
    <property type="entry name" value="Myb_DNA-bind_6"/>
    <property type="match status" value="1"/>
</dbReference>
<dbReference type="FunFam" id="1.10.10.60:FF:000021">
    <property type="entry name" value="CDC5 cell division cycle 5-like"/>
    <property type="match status" value="1"/>
</dbReference>
<dbReference type="OrthoDB" id="1410009at2759"/>
<evidence type="ECO:0000256" key="6">
    <source>
        <dbReference type="ARBA" id="ARBA00023187"/>
    </source>
</evidence>
<evidence type="ECO:0000256" key="3">
    <source>
        <dbReference type="ARBA" id="ARBA00022728"/>
    </source>
</evidence>
<evidence type="ECO:0000313" key="13">
    <source>
        <dbReference type="Proteomes" id="UP000663852"/>
    </source>
</evidence>
<keyword evidence="4" id="KW-0677">Repeat</keyword>
<accession>A0A813MZY1</accession>
<evidence type="ECO:0000256" key="1">
    <source>
        <dbReference type="ARBA" id="ARBA00010506"/>
    </source>
</evidence>
<dbReference type="Gene3D" id="1.10.10.60">
    <property type="entry name" value="Homeodomain-like"/>
    <property type="match status" value="2"/>
</dbReference>
<keyword evidence="7" id="KW-0539">Nucleus</keyword>
<dbReference type="Proteomes" id="UP000663852">
    <property type="component" value="Unassembled WGS sequence"/>
</dbReference>
<feature type="region of interest" description="Disordered" evidence="9">
    <location>
        <begin position="407"/>
        <end position="437"/>
    </location>
</feature>
<evidence type="ECO:0000256" key="4">
    <source>
        <dbReference type="ARBA" id="ARBA00022737"/>
    </source>
</evidence>
<feature type="domain" description="Myb-like" evidence="10">
    <location>
        <begin position="55"/>
        <end position="104"/>
    </location>
</feature>
<feature type="domain" description="HTH myb-type" evidence="11">
    <location>
        <begin position="3"/>
        <end position="58"/>
    </location>
</feature>
<gene>
    <name evidence="12" type="ORF">EDS130_LOCUS1088</name>
</gene>
<dbReference type="InterPro" id="IPR047242">
    <property type="entry name" value="CDC5L/Cef1"/>
</dbReference>
<feature type="compositionally biased region" description="Basic and acidic residues" evidence="9">
    <location>
        <begin position="489"/>
        <end position="528"/>
    </location>
</feature>
<dbReference type="CDD" id="cd00167">
    <property type="entry name" value="SANT"/>
    <property type="match status" value="1"/>
</dbReference>
<evidence type="ECO:0000256" key="5">
    <source>
        <dbReference type="ARBA" id="ARBA00023125"/>
    </source>
</evidence>
<protein>
    <submittedName>
        <fullName evidence="12">Uncharacterized protein</fullName>
    </submittedName>
</protein>
<evidence type="ECO:0000259" key="10">
    <source>
        <dbReference type="PROSITE" id="PS50090"/>
    </source>
</evidence>
<dbReference type="PROSITE" id="PS50090">
    <property type="entry name" value="MYB_LIKE"/>
    <property type="match status" value="2"/>
</dbReference>
<name>A0A813MZY1_ADIRI</name>
<dbReference type="SUPFAM" id="SSF46689">
    <property type="entry name" value="Homeodomain-like"/>
    <property type="match status" value="1"/>
</dbReference>
<dbReference type="GO" id="GO:0000974">
    <property type="term" value="C:Prp19 complex"/>
    <property type="evidence" value="ECO:0007669"/>
    <property type="project" value="InterPro"/>
</dbReference>
<dbReference type="EMBL" id="CAJNOJ010000002">
    <property type="protein sequence ID" value="CAF0730701.1"/>
    <property type="molecule type" value="Genomic_DNA"/>
</dbReference>
<keyword evidence="5" id="KW-0238">DNA-binding</keyword>
<dbReference type="GO" id="GO:0005681">
    <property type="term" value="C:spliceosomal complex"/>
    <property type="evidence" value="ECO:0007669"/>
    <property type="project" value="UniProtKB-KW"/>
</dbReference>
<dbReference type="SMART" id="SM00717">
    <property type="entry name" value="SANT"/>
    <property type="match status" value="2"/>
</dbReference>
<feature type="coiled-coil region" evidence="8">
    <location>
        <begin position="751"/>
        <end position="785"/>
    </location>
</feature>
<proteinExistence type="inferred from homology"/>
<feature type="compositionally biased region" description="Basic and acidic residues" evidence="9">
    <location>
        <begin position="111"/>
        <end position="128"/>
    </location>
</feature>
<dbReference type="InterPro" id="IPR021786">
    <property type="entry name" value="Cdc5p/Cef1_C"/>
</dbReference>
<dbReference type="PROSITE" id="PS51294">
    <property type="entry name" value="HTH_MYB"/>
    <property type="match status" value="2"/>
</dbReference>
<feature type="domain" description="Myb-like" evidence="10">
    <location>
        <begin position="3"/>
        <end position="54"/>
    </location>
</feature>
<feature type="domain" description="HTH myb-type" evidence="11">
    <location>
        <begin position="59"/>
        <end position="108"/>
    </location>
</feature>
<keyword evidence="8" id="KW-0175">Coiled coil</keyword>
<dbReference type="InterPro" id="IPR017930">
    <property type="entry name" value="Myb_dom"/>
</dbReference>
<comment type="caution">
    <text evidence="12">The sequence shown here is derived from an EMBL/GenBank/DDBJ whole genome shotgun (WGS) entry which is preliminary data.</text>
</comment>
<evidence type="ECO:0000256" key="8">
    <source>
        <dbReference type="SAM" id="Coils"/>
    </source>
</evidence>
<dbReference type="GO" id="GO:0000398">
    <property type="term" value="P:mRNA splicing, via spliceosome"/>
    <property type="evidence" value="ECO:0007669"/>
    <property type="project" value="InterPro"/>
</dbReference>
<dbReference type="CDD" id="cd11659">
    <property type="entry name" value="SANT_CDC5_II"/>
    <property type="match status" value="1"/>
</dbReference>
<evidence type="ECO:0000259" key="11">
    <source>
        <dbReference type="PROSITE" id="PS51294"/>
    </source>
</evidence>
<comment type="similarity">
    <text evidence="1">Belongs to the CEF1 family.</text>
</comment>
<dbReference type="Pfam" id="PF11831">
    <property type="entry name" value="Myb_Cef"/>
    <property type="match status" value="1"/>
</dbReference>
<dbReference type="InterPro" id="IPR009057">
    <property type="entry name" value="Homeodomain-like_sf"/>
</dbReference>
<keyword evidence="2" id="KW-0507">mRNA processing</keyword>
<feature type="region of interest" description="Disordered" evidence="9">
    <location>
        <begin position="487"/>
        <end position="533"/>
    </location>
</feature>
<evidence type="ECO:0000256" key="7">
    <source>
        <dbReference type="ARBA" id="ARBA00023242"/>
    </source>
</evidence>
<dbReference type="PANTHER" id="PTHR45885">
    <property type="entry name" value="CELL DIVISION CYCLE 5-LIKE PROTEIN"/>
    <property type="match status" value="1"/>
</dbReference>
<keyword evidence="6" id="KW-0508">mRNA splicing</keyword>
<feature type="region of interest" description="Disordered" evidence="9">
    <location>
        <begin position="251"/>
        <end position="274"/>
    </location>
</feature>
<dbReference type="PANTHER" id="PTHR45885:SF1">
    <property type="entry name" value="CELL DIVISION CYCLE 5-LIKE PROTEIN"/>
    <property type="match status" value="1"/>
</dbReference>
<evidence type="ECO:0000256" key="2">
    <source>
        <dbReference type="ARBA" id="ARBA00022664"/>
    </source>
</evidence>
<feature type="region of interest" description="Disordered" evidence="9">
    <location>
        <begin position="111"/>
        <end position="144"/>
    </location>
</feature>
<dbReference type="GO" id="GO:0000981">
    <property type="term" value="F:DNA-binding transcription factor activity, RNA polymerase II-specific"/>
    <property type="evidence" value="ECO:0007669"/>
    <property type="project" value="TreeGrafter"/>
</dbReference>
<dbReference type="AlphaFoldDB" id="A0A813MZY1"/>
<organism evidence="12 13">
    <name type="scientific">Adineta ricciae</name>
    <name type="common">Rotifer</name>
    <dbReference type="NCBI Taxonomy" id="249248"/>
    <lineage>
        <taxon>Eukaryota</taxon>
        <taxon>Metazoa</taxon>
        <taxon>Spiralia</taxon>
        <taxon>Gnathifera</taxon>
        <taxon>Rotifera</taxon>
        <taxon>Eurotatoria</taxon>
        <taxon>Bdelloidea</taxon>
        <taxon>Adinetida</taxon>
        <taxon>Adinetidae</taxon>
        <taxon>Adineta</taxon>
    </lineage>
</organism>
<feature type="compositionally biased region" description="Polar residues" evidence="9">
    <location>
        <begin position="407"/>
        <end position="417"/>
    </location>
</feature>
<evidence type="ECO:0000313" key="12">
    <source>
        <dbReference type="EMBL" id="CAF0730701.1"/>
    </source>
</evidence>
<reference evidence="12" key="1">
    <citation type="submission" date="2021-02" db="EMBL/GenBank/DDBJ databases">
        <authorList>
            <person name="Nowell W R."/>
        </authorList>
    </citation>
    <scope>NUCLEOTIDE SEQUENCE</scope>
</reference>